<dbReference type="InterPro" id="IPR008964">
    <property type="entry name" value="Invasin/intimin_cell_adhesion"/>
</dbReference>
<evidence type="ECO:0000259" key="1">
    <source>
        <dbReference type="SMART" id="SM00635"/>
    </source>
</evidence>
<protein>
    <recommendedName>
        <fullName evidence="1">BIG2 domain-containing protein</fullName>
    </recommendedName>
</protein>
<dbReference type="Gene3D" id="2.60.40.1080">
    <property type="match status" value="8"/>
</dbReference>
<feature type="domain" description="BIG2" evidence="1">
    <location>
        <begin position="327"/>
        <end position="409"/>
    </location>
</feature>
<proteinExistence type="predicted"/>
<keyword evidence="3" id="KW-1185">Reference proteome</keyword>
<evidence type="ECO:0000313" key="2">
    <source>
        <dbReference type="EMBL" id="MFC4597475.1"/>
    </source>
</evidence>
<sequence length="753" mass="79526">MKMWSQTAKQQAKPSRPQVIYNRILAMLLTLALIGGSFGGTAAAADDVVNSVYITTTAQEPGQLYVDDNSIILTAYASMSLSGEKNVTEDATWSSTSSQIKVSKGVVTATGVVSSATITVRYKERTDTFLVTSEHYFDDFKIKLNSADAPEKLEVDIGQDLQLTASGNRGSGTVEDVTSSGQWSTSDANVATVDKGKVKLLNAGDVKITVKSRGKTDSIDLKVKSPYKEIKFKTDNNETLQGPVEMFIGGPEQALTAVATLNSGTEQTITDDATWTSSNAAVVKVDEDGKLTAVGKGTAVITAKHNGATGSVTVIVKTQYEALKISPETAIHVTLYGSKVELTATANSGRLVNGPEDVTHLAEWKISDSDQAVAILRREGGKIYVQPNGAGSATVNVSYLGLSRSVSVTVFPTIESVEAAKTELDAYVEDTGSLPGLTGTTIAGDTRDVAPLAQWTSSNPAVVSIEDGKWKAEDAGTAVLTARIESVEGKYIEASVTVTVHHKILALIPEQNTMSVVIGRESALPKVQLIYENGEEEDITDKISWKSSTANLLVKPTSMKGLLPANATLTGTYLNKTVKVKVTVEEEFTSFAIAPTKVSVTLNRSQSIKVTGTTKSGKKVSLGSRISWKASSDDHVTIKGASVKGLAEGSGQLTATVQGKALEIPYVVTAKLTKLTASDTSFKTTAGKQHSVQLTALYENGKSENVTSKAVWTTNKASIATVTDGRITVMGKGTATIKGAFGGKTVTIRVTVK</sequence>
<evidence type="ECO:0000313" key="3">
    <source>
        <dbReference type="Proteomes" id="UP001596028"/>
    </source>
</evidence>
<reference evidence="3" key="1">
    <citation type="journal article" date="2019" name="Int. J. Syst. Evol. Microbiol.">
        <title>The Global Catalogue of Microorganisms (GCM) 10K type strain sequencing project: providing services to taxonomists for standard genome sequencing and annotation.</title>
        <authorList>
            <consortium name="The Broad Institute Genomics Platform"/>
            <consortium name="The Broad Institute Genome Sequencing Center for Infectious Disease"/>
            <person name="Wu L."/>
            <person name="Ma J."/>
        </authorList>
    </citation>
    <scope>NUCLEOTIDE SEQUENCE [LARGE SCALE GENOMIC DNA]</scope>
    <source>
        <strain evidence="3">CCUG 49571</strain>
    </source>
</reference>
<dbReference type="SUPFAM" id="SSF49373">
    <property type="entry name" value="Invasin/intimin cell-adhesion fragments"/>
    <property type="match status" value="3"/>
</dbReference>
<dbReference type="RefSeq" id="WP_378092706.1">
    <property type="nucleotide sequence ID" value="NZ_JBHSEP010000002.1"/>
</dbReference>
<organism evidence="2 3">
    <name type="scientific">Cohnella hongkongensis</name>
    <dbReference type="NCBI Taxonomy" id="178337"/>
    <lineage>
        <taxon>Bacteria</taxon>
        <taxon>Bacillati</taxon>
        <taxon>Bacillota</taxon>
        <taxon>Bacilli</taxon>
        <taxon>Bacillales</taxon>
        <taxon>Paenibacillaceae</taxon>
        <taxon>Cohnella</taxon>
    </lineage>
</organism>
<feature type="domain" description="BIG2" evidence="1">
    <location>
        <begin position="671"/>
        <end position="751"/>
    </location>
</feature>
<name>A0ABV9F8U7_9BACL</name>
<dbReference type="EMBL" id="JBHSEP010000002">
    <property type="protein sequence ID" value="MFC4597475.1"/>
    <property type="molecule type" value="Genomic_DNA"/>
</dbReference>
<comment type="caution">
    <text evidence="2">The sequence shown here is derived from an EMBL/GenBank/DDBJ whole genome shotgun (WGS) entry which is preliminary data.</text>
</comment>
<feature type="domain" description="BIG2" evidence="1">
    <location>
        <begin position="140"/>
        <end position="222"/>
    </location>
</feature>
<gene>
    <name evidence="2" type="ORF">ACFO3S_04445</name>
</gene>
<dbReference type="Proteomes" id="UP001596028">
    <property type="component" value="Unassembled WGS sequence"/>
</dbReference>
<dbReference type="SMART" id="SM00635">
    <property type="entry name" value="BID_2"/>
    <property type="match status" value="5"/>
</dbReference>
<dbReference type="InterPro" id="IPR003343">
    <property type="entry name" value="Big_2"/>
</dbReference>
<feature type="domain" description="BIG2" evidence="1">
    <location>
        <begin position="587"/>
        <end position="667"/>
    </location>
</feature>
<feature type="domain" description="BIG2" evidence="1">
    <location>
        <begin position="233"/>
        <end position="315"/>
    </location>
</feature>
<accession>A0ABV9F8U7</accession>